<organism evidence="4 6">
    <name type="scientific">Cupriavidus taiwanensis</name>
    <dbReference type="NCBI Taxonomy" id="164546"/>
    <lineage>
        <taxon>Bacteria</taxon>
        <taxon>Pseudomonadati</taxon>
        <taxon>Pseudomonadota</taxon>
        <taxon>Betaproteobacteria</taxon>
        <taxon>Burkholderiales</taxon>
        <taxon>Burkholderiaceae</taxon>
        <taxon>Cupriavidus</taxon>
    </lineage>
</organism>
<reference evidence="4 6" key="1">
    <citation type="submission" date="2018-01" db="EMBL/GenBank/DDBJ databases">
        <authorList>
            <person name="Gaut B.S."/>
            <person name="Morton B.R."/>
            <person name="Clegg M.T."/>
            <person name="Duvall M.R."/>
        </authorList>
    </citation>
    <scope>NUCLEOTIDE SEQUENCE [LARGE SCALE GENOMIC DNA]</scope>
    <source>
        <strain evidence="4">Cupriavidus taiwanensis LMG 19425</strain>
        <plasmid evidence="6">Plasmid iii</plasmid>
    </source>
</reference>
<feature type="region of interest" description="Disordered" evidence="2">
    <location>
        <begin position="62"/>
        <end position="100"/>
    </location>
</feature>
<dbReference type="Proteomes" id="UP000255505">
    <property type="component" value="Unassembled WGS sequence"/>
</dbReference>
<geneLocation type="plasmid" evidence="5">
    <name>III</name>
</geneLocation>
<comment type="similarity">
    <text evidence="1">Belongs to the short-chain dehydrogenases/reductases (SDR) family.</text>
</comment>
<dbReference type="InterPro" id="IPR036291">
    <property type="entry name" value="NAD(P)-bd_dom_sf"/>
</dbReference>
<evidence type="ECO:0000256" key="2">
    <source>
        <dbReference type="SAM" id="MobiDB-lite"/>
    </source>
</evidence>
<dbReference type="InterPro" id="IPR050259">
    <property type="entry name" value="SDR"/>
</dbReference>
<keyword evidence="5" id="KW-0614">Plasmid</keyword>
<protein>
    <submittedName>
        <fullName evidence="4">Uncharacterized protein</fullName>
    </submittedName>
</protein>
<dbReference type="SUPFAM" id="SSF51735">
    <property type="entry name" value="NAD(P)-binding Rossmann-fold domains"/>
    <property type="match status" value="1"/>
</dbReference>
<evidence type="ECO:0000256" key="1">
    <source>
        <dbReference type="ARBA" id="ARBA00006484"/>
    </source>
</evidence>
<dbReference type="RefSeq" id="WP_331935447.1">
    <property type="nucleotide sequence ID" value="NZ_LT991978.1"/>
</dbReference>
<name>A0A375I9T3_9BURK</name>
<gene>
    <name evidence="5" type="ORF">CT19425_P70080</name>
    <name evidence="3" type="ORF">CT19425_U370004</name>
    <name evidence="4" type="ORF">CT19425_U620003</name>
</gene>
<accession>A0A375I9T3</accession>
<dbReference type="AlphaFoldDB" id="A0A375I9T3"/>
<dbReference type="PANTHER" id="PTHR42879:SF2">
    <property type="entry name" value="3-OXOACYL-[ACYL-CARRIER-PROTEIN] REDUCTASE FABG"/>
    <property type="match status" value="1"/>
</dbReference>
<dbReference type="EMBL" id="OOEF01000031">
    <property type="protein sequence ID" value="SPK70137.1"/>
    <property type="molecule type" value="Genomic_DNA"/>
</dbReference>
<dbReference type="EMBL" id="OOEF01000059">
    <property type="protein sequence ID" value="SPK70641.1"/>
    <property type="molecule type" value="Genomic_DNA"/>
</dbReference>
<dbReference type="PANTHER" id="PTHR42879">
    <property type="entry name" value="3-OXOACYL-(ACYL-CARRIER-PROTEIN) REDUCTASE"/>
    <property type="match status" value="1"/>
</dbReference>
<dbReference type="Gene3D" id="3.40.50.720">
    <property type="entry name" value="NAD(P)-binding Rossmann-like Domain"/>
    <property type="match status" value="1"/>
</dbReference>
<proteinExistence type="inferred from homology"/>
<evidence type="ECO:0000313" key="4">
    <source>
        <dbReference type="EMBL" id="SPK70641.1"/>
    </source>
</evidence>
<evidence type="ECO:0000313" key="5">
    <source>
        <dbReference type="EMBL" id="SPK77740.1"/>
    </source>
</evidence>
<dbReference type="Pfam" id="PF00106">
    <property type="entry name" value="adh_short"/>
    <property type="match status" value="1"/>
</dbReference>
<evidence type="ECO:0000313" key="6">
    <source>
        <dbReference type="Proteomes" id="UP000255505"/>
    </source>
</evidence>
<dbReference type="InterPro" id="IPR002347">
    <property type="entry name" value="SDR_fam"/>
</dbReference>
<dbReference type="Proteomes" id="UP000255505">
    <property type="component" value="Plasmid III"/>
</dbReference>
<evidence type="ECO:0000313" key="3">
    <source>
        <dbReference type="EMBL" id="SPK70137.1"/>
    </source>
</evidence>
<sequence>MRASKWGRVINIASVHGLVGSADKSAYLSAEQGSWGLTKVAGLEPAKTGVTAMHFPGFRADLAGARANPRPPPQGKVSLQTMPGGACSVKGSHSRPLRHA</sequence>
<dbReference type="EMBL" id="LT991978">
    <property type="protein sequence ID" value="SPK77740.1"/>
    <property type="molecule type" value="Genomic_DNA"/>
</dbReference>